<sequence>MVKKYFTLPGNEKGMSPILGILLMLLLTIVLAGITVSAVYGDDLSTSLSSAPMAGIKAESEGSIGYHVGFAKNFIYLEHTGGEPLFTDSTKIVITGEGKSHTPNFIGGMNLFGDVFISYDNLLFDGKKSEYASRNPVLSDGVWSPGEELILNGEDSINGTLASSVSVSIDGNENTSKNYGLKENSMITIKVFDIKTQRLISECECKVIPAE</sequence>
<accession>A0A7Z8KPR4</accession>
<evidence type="ECO:0000313" key="3">
    <source>
        <dbReference type="Proteomes" id="UP000319335"/>
    </source>
</evidence>
<evidence type="ECO:0000259" key="1">
    <source>
        <dbReference type="Pfam" id="PF07790"/>
    </source>
</evidence>
<dbReference type="InterPro" id="IPR012859">
    <property type="entry name" value="Pilin_N_archaeal"/>
</dbReference>
<dbReference type="NCBIfam" id="TIGR02537">
    <property type="entry name" value="arch_flag_Nterm"/>
    <property type="match status" value="1"/>
</dbReference>
<dbReference type="AlphaFoldDB" id="A0A7Z8KPR4"/>
<evidence type="ECO:0000313" key="2">
    <source>
        <dbReference type="EMBL" id="TQD26776.1"/>
    </source>
</evidence>
<dbReference type="Pfam" id="PF07790">
    <property type="entry name" value="Pilin_N"/>
    <property type="match status" value="1"/>
</dbReference>
<keyword evidence="3" id="KW-1185">Reference proteome</keyword>
<dbReference type="OrthoDB" id="142067at2157"/>
<organism evidence="2 3">
    <name type="scientific">Methanolobus vulcani</name>
    <dbReference type="NCBI Taxonomy" id="38026"/>
    <lineage>
        <taxon>Archaea</taxon>
        <taxon>Methanobacteriati</taxon>
        <taxon>Methanobacteriota</taxon>
        <taxon>Stenosarchaea group</taxon>
        <taxon>Methanomicrobia</taxon>
        <taxon>Methanosarcinales</taxon>
        <taxon>Methanosarcinaceae</taxon>
        <taxon>Methanolobus</taxon>
    </lineage>
</organism>
<reference evidence="2 3" key="1">
    <citation type="submission" date="2019-06" db="EMBL/GenBank/DDBJ databases">
        <title>Draft genome sequence of Methanolobus vulcani B1d.</title>
        <authorList>
            <person name="Creighbaum A.J."/>
            <person name="Ticak T."/>
            <person name="Hariraju D."/>
            <person name="Arivett B.A."/>
            <person name="Ferguson D.J.Jr."/>
        </authorList>
    </citation>
    <scope>NUCLEOTIDE SEQUENCE [LARGE SCALE GENOMIC DNA]</scope>
    <source>
        <strain evidence="2 3">B1d</strain>
    </source>
</reference>
<dbReference type="InterPro" id="IPR013373">
    <property type="entry name" value="Flagellin/pilin_N_arc"/>
</dbReference>
<dbReference type="Proteomes" id="UP000319335">
    <property type="component" value="Unassembled WGS sequence"/>
</dbReference>
<dbReference type="EMBL" id="VIAQ01000011">
    <property type="protein sequence ID" value="TQD26776.1"/>
    <property type="molecule type" value="Genomic_DNA"/>
</dbReference>
<feature type="domain" description="Archaeal Type IV pilin N-terminal" evidence="1">
    <location>
        <begin position="14"/>
        <end position="98"/>
    </location>
</feature>
<dbReference type="RefSeq" id="WP_154809116.1">
    <property type="nucleotide sequence ID" value="NZ_VIAQ01000011.1"/>
</dbReference>
<gene>
    <name evidence="2" type="ORF">FKV42_04810</name>
</gene>
<comment type="caution">
    <text evidence="2">The sequence shown here is derived from an EMBL/GenBank/DDBJ whole genome shotgun (WGS) entry which is preliminary data.</text>
</comment>
<proteinExistence type="predicted"/>
<protein>
    <submittedName>
        <fullName evidence="2">Type IV pilin</fullName>
    </submittedName>
</protein>
<name>A0A7Z8KPR4_9EURY</name>